<organism evidence="1">
    <name type="scientific">Anguilla anguilla</name>
    <name type="common">European freshwater eel</name>
    <name type="synonym">Muraena anguilla</name>
    <dbReference type="NCBI Taxonomy" id="7936"/>
    <lineage>
        <taxon>Eukaryota</taxon>
        <taxon>Metazoa</taxon>
        <taxon>Chordata</taxon>
        <taxon>Craniata</taxon>
        <taxon>Vertebrata</taxon>
        <taxon>Euteleostomi</taxon>
        <taxon>Actinopterygii</taxon>
        <taxon>Neopterygii</taxon>
        <taxon>Teleostei</taxon>
        <taxon>Anguilliformes</taxon>
        <taxon>Anguillidae</taxon>
        <taxon>Anguilla</taxon>
    </lineage>
</organism>
<sequence>MSSTLILAGSRPKSSQNCWIPSISTLLSSWGSLYLLYSCSNFFLSSTPFKLCKYKSGFWKKLSVATSNFQSFCDKQLSSSLFTRLCEDHELTHFILLRGLQLVHVCN</sequence>
<dbReference type="AlphaFoldDB" id="A0A0E9SC12"/>
<name>A0A0E9SC12_ANGAN</name>
<dbReference type="EMBL" id="GBXM01069648">
    <property type="protein sequence ID" value="JAH38929.1"/>
    <property type="molecule type" value="Transcribed_RNA"/>
</dbReference>
<evidence type="ECO:0000313" key="1">
    <source>
        <dbReference type="EMBL" id="JAH38929.1"/>
    </source>
</evidence>
<proteinExistence type="predicted"/>
<reference evidence="1" key="1">
    <citation type="submission" date="2014-11" db="EMBL/GenBank/DDBJ databases">
        <authorList>
            <person name="Amaro Gonzalez C."/>
        </authorList>
    </citation>
    <scope>NUCLEOTIDE SEQUENCE</scope>
</reference>
<reference evidence="1" key="2">
    <citation type="journal article" date="2015" name="Fish Shellfish Immunol.">
        <title>Early steps in the European eel (Anguilla anguilla)-Vibrio vulnificus interaction in the gills: Role of the RtxA13 toxin.</title>
        <authorList>
            <person name="Callol A."/>
            <person name="Pajuelo D."/>
            <person name="Ebbesson L."/>
            <person name="Teles M."/>
            <person name="MacKenzie S."/>
            <person name="Amaro C."/>
        </authorList>
    </citation>
    <scope>NUCLEOTIDE SEQUENCE</scope>
</reference>
<accession>A0A0E9SC12</accession>
<protein>
    <submittedName>
        <fullName evidence="1">Uncharacterized protein</fullName>
    </submittedName>
</protein>